<keyword evidence="2 5" id="KW-0812">Transmembrane</keyword>
<feature type="transmembrane region" description="Helical" evidence="5">
    <location>
        <begin position="282"/>
        <end position="300"/>
    </location>
</feature>
<feature type="transmembrane region" description="Helical" evidence="5">
    <location>
        <begin position="212"/>
        <end position="230"/>
    </location>
</feature>
<feature type="transmembrane region" description="Helical" evidence="5">
    <location>
        <begin position="78"/>
        <end position="98"/>
    </location>
</feature>
<dbReference type="EMBL" id="PKQI01000001">
    <property type="protein sequence ID" value="NNV19086.1"/>
    <property type="molecule type" value="Genomic_DNA"/>
</dbReference>
<organism evidence="7 8">
    <name type="scientific">Brucella pseudogrignonensis</name>
    <dbReference type="NCBI Taxonomy" id="419475"/>
    <lineage>
        <taxon>Bacteria</taxon>
        <taxon>Pseudomonadati</taxon>
        <taxon>Pseudomonadota</taxon>
        <taxon>Alphaproteobacteria</taxon>
        <taxon>Hyphomicrobiales</taxon>
        <taxon>Brucellaceae</taxon>
        <taxon>Brucella/Ochrobactrum group</taxon>
        <taxon>Brucella</taxon>
    </lineage>
</organism>
<dbReference type="InterPro" id="IPR020846">
    <property type="entry name" value="MFS_dom"/>
</dbReference>
<reference evidence="7 8" key="1">
    <citation type="submission" date="2018-11" db="EMBL/GenBank/DDBJ databases">
        <title>Genome sequencing and analysis.</title>
        <authorList>
            <person name="Huang Y.-T."/>
        </authorList>
    </citation>
    <scope>NUCLEOTIDE SEQUENCE [LARGE SCALE GENOMIC DNA]</scope>
    <source>
        <strain evidence="7 8">SHIN</strain>
    </source>
</reference>
<evidence type="ECO:0000256" key="4">
    <source>
        <dbReference type="ARBA" id="ARBA00023136"/>
    </source>
</evidence>
<dbReference type="SUPFAM" id="SSF103473">
    <property type="entry name" value="MFS general substrate transporter"/>
    <property type="match status" value="1"/>
</dbReference>
<feature type="transmembrane region" description="Helical" evidence="5">
    <location>
        <begin position="367"/>
        <end position="390"/>
    </location>
</feature>
<dbReference type="RefSeq" id="WP_171379566.1">
    <property type="nucleotide sequence ID" value="NZ_PKQI01000001.1"/>
</dbReference>
<feature type="transmembrane region" description="Helical" evidence="5">
    <location>
        <begin position="250"/>
        <end position="270"/>
    </location>
</feature>
<dbReference type="InterPro" id="IPR036259">
    <property type="entry name" value="MFS_trans_sf"/>
</dbReference>
<sequence length="404" mass="43091">MTNSTTIRHKWLIISVIFVQWLIGYFDKTAISVLAVPIEQEFGFSKSEMGMVLSGFFLGFAFMVPVGGYLADRFGPRRVLFTVMLLWSVFTGLTAFAWSLASLIVLRALFGAAEGSFPAASSSAVAQIMPVEQRGRAKALLQSGATLGTALGAFLVAWMASMSGWRTPFIIFSVIGVVTSFVFLLVSGPMKAQQKKHDERGVPLKAVLQSKLIWLLAATQFGIGFFAWGLTQWLPSYWVQAKGLQLTTAGLATAIPNFVAFFAMLGVGFLADKTTGKEGRYVAALIVMTMIATSLTYYASSVIEGVIFMGVAQIAMASSATLLAITVLKRMKAGVVGTATGLTNFGQQFAGVVAPTMMGFAIEQAGGAFGIIFALVVGVLGVSLLTSLLIDKTTVGELNTREVK</sequence>
<feature type="transmembrane region" description="Helical" evidence="5">
    <location>
        <begin position="104"/>
        <end position="128"/>
    </location>
</feature>
<dbReference type="Proteomes" id="UP000526233">
    <property type="component" value="Unassembled WGS sequence"/>
</dbReference>
<dbReference type="PANTHER" id="PTHR11662">
    <property type="entry name" value="SOLUTE CARRIER FAMILY 17"/>
    <property type="match status" value="1"/>
</dbReference>
<feature type="transmembrane region" description="Helical" evidence="5">
    <location>
        <begin position="306"/>
        <end position="328"/>
    </location>
</feature>
<gene>
    <name evidence="7" type="ORF">EHE22_01415</name>
</gene>
<dbReference type="GO" id="GO:0016020">
    <property type="term" value="C:membrane"/>
    <property type="evidence" value="ECO:0007669"/>
    <property type="project" value="UniProtKB-SubCell"/>
</dbReference>
<dbReference type="GO" id="GO:0022857">
    <property type="term" value="F:transmembrane transporter activity"/>
    <property type="evidence" value="ECO:0007669"/>
    <property type="project" value="InterPro"/>
</dbReference>
<keyword evidence="3 5" id="KW-1133">Transmembrane helix</keyword>
<dbReference type="InterPro" id="IPR050382">
    <property type="entry name" value="MFS_Na/Anion_cotransporter"/>
</dbReference>
<feature type="transmembrane region" description="Helical" evidence="5">
    <location>
        <begin position="50"/>
        <end position="71"/>
    </location>
</feature>
<comment type="subcellular location">
    <subcellularLocation>
        <location evidence="1">Membrane</location>
        <topology evidence="1">Multi-pass membrane protein</topology>
    </subcellularLocation>
</comment>
<keyword evidence="4 5" id="KW-0472">Membrane</keyword>
<name>A0A7Y3T118_9HYPH</name>
<dbReference type="Pfam" id="PF07690">
    <property type="entry name" value="MFS_1"/>
    <property type="match status" value="1"/>
</dbReference>
<dbReference type="CDD" id="cd17319">
    <property type="entry name" value="MFS_ExuT_GudP_like"/>
    <property type="match status" value="1"/>
</dbReference>
<accession>A0A7Y3T118</accession>
<evidence type="ECO:0000313" key="8">
    <source>
        <dbReference type="Proteomes" id="UP000526233"/>
    </source>
</evidence>
<feature type="domain" description="Major facilitator superfamily (MFS) profile" evidence="6">
    <location>
        <begin position="13"/>
        <end position="395"/>
    </location>
</feature>
<dbReference type="InterPro" id="IPR011701">
    <property type="entry name" value="MFS"/>
</dbReference>
<dbReference type="PROSITE" id="PS50850">
    <property type="entry name" value="MFS"/>
    <property type="match status" value="1"/>
</dbReference>
<evidence type="ECO:0000256" key="1">
    <source>
        <dbReference type="ARBA" id="ARBA00004141"/>
    </source>
</evidence>
<dbReference type="Gene3D" id="1.20.1250.20">
    <property type="entry name" value="MFS general substrate transporter like domains"/>
    <property type="match status" value="2"/>
</dbReference>
<evidence type="ECO:0000256" key="2">
    <source>
        <dbReference type="ARBA" id="ARBA00022692"/>
    </source>
</evidence>
<evidence type="ECO:0000313" key="7">
    <source>
        <dbReference type="EMBL" id="NNV19086.1"/>
    </source>
</evidence>
<dbReference type="PANTHER" id="PTHR11662:SF399">
    <property type="entry name" value="FI19708P1-RELATED"/>
    <property type="match status" value="1"/>
</dbReference>
<feature type="transmembrane region" description="Helical" evidence="5">
    <location>
        <begin position="140"/>
        <end position="161"/>
    </location>
</feature>
<dbReference type="AlphaFoldDB" id="A0A7Y3T118"/>
<evidence type="ECO:0000259" key="6">
    <source>
        <dbReference type="PROSITE" id="PS50850"/>
    </source>
</evidence>
<feature type="transmembrane region" description="Helical" evidence="5">
    <location>
        <begin position="12"/>
        <end position="38"/>
    </location>
</feature>
<proteinExistence type="predicted"/>
<protein>
    <submittedName>
        <fullName evidence="7">MFS transporter</fullName>
    </submittedName>
</protein>
<comment type="caution">
    <text evidence="7">The sequence shown here is derived from an EMBL/GenBank/DDBJ whole genome shotgun (WGS) entry which is preliminary data.</text>
</comment>
<evidence type="ECO:0000256" key="3">
    <source>
        <dbReference type="ARBA" id="ARBA00022989"/>
    </source>
</evidence>
<evidence type="ECO:0000256" key="5">
    <source>
        <dbReference type="SAM" id="Phobius"/>
    </source>
</evidence>
<feature type="transmembrane region" description="Helical" evidence="5">
    <location>
        <begin position="167"/>
        <end position="186"/>
    </location>
</feature>